<dbReference type="InterPro" id="IPR003439">
    <property type="entry name" value="ABC_transporter-like_ATP-bd"/>
</dbReference>
<keyword evidence="3" id="KW-0547">Nucleotide-binding</keyword>
<dbReference type="OrthoDB" id="9809205at2"/>
<evidence type="ECO:0000313" key="7">
    <source>
        <dbReference type="Proteomes" id="UP000236311"/>
    </source>
</evidence>
<keyword evidence="6" id="KW-0378">Hydrolase</keyword>
<dbReference type="PROSITE" id="PS50893">
    <property type="entry name" value="ABC_TRANSPORTER_2"/>
    <property type="match status" value="1"/>
</dbReference>
<evidence type="ECO:0000256" key="3">
    <source>
        <dbReference type="ARBA" id="ARBA00022741"/>
    </source>
</evidence>
<dbReference type="CDD" id="cd03268">
    <property type="entry name" value="ABC_BcrA_bacitracin_resist"/>
    <property type="match status" value="1"/>
</dbReference>
<keyword evidence="2" id="KW-0813">Transport</keyword>
<dbReference type="SUPFAM" id="SSF52540">
    <property type="entry name" value="P-loop containing nucleoside triphosphate hydrolases"/>
    <property type="match status" value="1"/>
</dbReference>
<dbReference type="Proteomes" id="UP000236311">
    <property type="component" value="Unassembled WGS sequence"/>
</dbReference>
<keyword evidence="4 6" id="KW-0067">ATP-binding</keyword>
<dbReference type="InterPro" id="IPR027417">
    <property type="entry name" value="P-loop_NTPase"/>
</dbReference>
<dbReference type="EC" id="3.6.3.-" evidence="6"/>
<dbReference type="GO" id="GO:0005524">
    <property type="term" value="F:ATP binding"/>
    <property type="evidence" value="ECO:0007669"/>
    <property type="project" value="UniProtKB-KW"/>
</dbReference>
<organism evidence="6 7">
    <name type="scientific">Acetatifactor muris</name>
    <dbReference type="NCBI Taxonomy" id="879566"/>
    <lineage>
        <taxon>Bacteria</taxon>
        <taxon>Bacillati</taxon>
        <taxon>Bacillota</taxon>
        <taxon>Clostridia</taxon>
        <taxon>Lachnospirales</taxon>
        <taxon>Lachnospiraceae</taxon>
        <taxon>Acetatifactor</taxon>
    </lineage>
</organism>
<dbReference type="InterPro" id="IPR003593">
    <property type="entry name" value="AAA+_ATPase"/>
</dbReference>
<evidence type="ECO:0000256" key="4">
    <source>
        <dbReference type="ARBA" id="ARBA00022840"/>
    </source>
</evidence>
<dbReference type="EMBL" id="OFSM01000012">
    <property type="protein sequence ID" value="SOY29834.1"/>
    <property type="molecule type" value="Genomic_DNA"/>
</dbReference>
<comment type="similarity">
    <text evidence="1">Belongs to the ABC transporter superfamily.</text>
</comment>
<evidence type="ECO:0000313" key="6">
    <source>
        <dbReference type="EMBL" id="SOY29834.1"/>
    </source>
</evidence>
<accession>A0A2K4ZHA7</accession>
<evidence type="ECO:0000256" key="2">
    <source>
        <dbReference type="ARBA" id="ARBA00022448"/>
    </source>
</evidence>
<gene>
    <name evidence="6" type="primary">drrA_2</name>
    <name evidence="6" type="ORF">AMURIS_02555</name>
</gene>
<dbReference type="AlphaFoldDB" id="A0A2K4ZHA7"/>
<dbReference type="PANTHER" id="PTHR43335">
    <property type="entry name" value="ABC TRANSPORTER, ATP-BINDING PROTEIN"/>
    <property type="match status" value="1"/>
</dbReference>
<reference evidence="6 7" key="1">
    <citation type="submission" date="2018-01" db="EMBL/GenBank/DDBJ databases">
        <authorList>
            <person name="Gaut B.S."/>
            <person name="Morton B.R."/>
            <person name="Clegg M.T."/>
            <person name="Duvall M.R."/>
        </authorList>
    </citation>
    <scope>NUCLEOTIDE SEQUENCE [LARGE SCALE GENOMIC DNA]</scope>
    <source>
        <strain evidence="6">GP69</strain>
    </source>
</reference>
<protein>
    <submittedName>
        <fullName evidence="6">Daunorubicin/doxorubicin resistance ATP-binding protein DrrA</fullName>
        <ecNumber evidence="6">3.6.3.-</ecNumber>
    </submittedName>
</protein>
<keyword evidence="7" id="KW-1185">Reference proteome</keyword>
<dbReference type="Pfam" id="PF00005">
    <property type="entry name" value="ABC_tran"/>
    <property type="match status" value="1"/>
</dbReference>
<proteinExistence type="inferred from homology"/>
<sequence>MEKKWDSLAVETIALTKTYKGKAAVNHLNLQVREGTIYGFIGRNGAGKSTTLKMLCGLAKPVSGEIRLFGKPVSDPLVARRIGCLIESAGLYPKMTARQNMLMKAKCMGLSDEKSVDRILDRTGLSNTGSKQTKLFSMGMKQRLGIALALLGNPDLLILDEPINGLDPEGVREIRQLIFSLNEEGKTFLISSHILGELSKISTHYGIIKDGNLVEQVSKQELERSCADYYQIEVDDVKRALPLIEEHIDNIRTEVQDNRTIRIYGLAEGAMLNQILVENRIQVYASGFHHMDLEEYFLARMDNSHSDDSQSVKKGNGKNV</sequence>
<name>A0A2K4ZHA7_9FIRM</name>
<dbReference type="SMART" id="SM00382">
    <property type="entry name" value="AAA"/>
    <property type="match status" value="1"/>
</dbReference>
<dbReference type="Gene3D" id="3.40.50.300">
    <property type="entry name" value="P-loop containing nucleotide triphosphate hydrolases"/>
    <property type="match status" value="1"/>
</dbReference>
<evidence type="ECO:0000259" key="5">
    <source>
        <dbReference type="PROSITE" id="PS50893"/>
    </source>
</evidence>
<evidence type="ECO:0000256" key="1">
    <source>
        <dbReference type="ARBA" id="ARBA00005417"/>
    </source>
</evidence>
<dbReference type="GO" id="GO:0016887">
    <property type="term" value="F:ATP hydrolysis activity"/>
    <property type="evidence" value="ECO:0007669"/>
    <property type="project" value="InterPro"/>
</dbReference>
<feature type="domain" description="ABC transporter" evidence="5">
    <location>
        <begin position="10"/>
        <end position="235"/>
    </location>
</feature>
<dbReference type="RefSeq" id="WP_103239917.1">
    <property type="nucleotide sequence ID" value="NZ_JANJZD010000011.1"/>
</dbReference>
<dbReference type="PANTHER" id="PTHR43335:SF8">
    <property type="entry name" value="ABC TRANSPORTER, ATP-BINDING PROTEIN"/>
    <property type="match status" value="1"/>
</dbReference>